<dbReference type="PROSITE" id="PS51387">
    <property type="entry name" value="FAD_PCMH"/>
    <property type="match status" value="1"/>
</dbReference>
<keyword evidence="8" id="KW-1185">Reference proteome</keyword>
<evidence type="ECO:0000259" key="6">
    <source>
        <dbReference type="PROSITE" id="PS51387"/>
    </source>
</evidence>
<gene>
    <name evidence="7" type="ORF">DAEQUDRAFT_813316</name>
</gene>
<dbReference type="GO" id="GO:0003885">
    <property type="term" value="F:D-arabinono-1,4-lactone oxidase activity"/>
    <property type="evidence" value="ECO:0007669"/>
    <property type="project" value="UniProtKB-EC"/>
</dbReference>
<reference evidence="7 8" key="1">
    <citation type="journal article" date="2016" name="Mol. Biol. Evol.">
        <title>Comparative Genomics of Early-Diverging Mushroom-Forming Fungi Provides Insights into the Origins of Lignocellulose Decay Capabilities.</title>
        <authorList>
            <person name="Nagy L.G."/>
            <person name="Riley R."/>
            <person name="Tritt A."/>
            <person name="Adam C."/>
            <person name="Daum C."/>
            <person name="Floudas D."/>
            <person name="Sun H."/>
            <person name="Yadav J.S."/>
            <person name="Pangilinan J."/>
            <person name="Larsson K.H."/>
            <person name="Matsuura K."/>
            <person name="Barry K."/>
            <person name="Labutti K."/>
            <person name="Kuo R."/>
            <person name="Ohm R.A."/>
            <person name="Bhattacharya S.S."/>
            <person name="Shirouzu T."/>
            <person name="Yoshinaga Y."/>
            <person name="Martin F.M."/>
            <person name="Grigoriev I.V."/>
            <person name="Hibbett D.S."/>
        </authorList>
    </citation>
    <scope>NUCLEOTIDE SEQUENCE [LARGE SCALE GENOMIC DNA]</scope>
    <source>
        <strain evidence="7 8">L-15889</strain>
    </source>
</reference>
<evidence type="ECO:0000256" key="1">
    <source>
        <dbReference type="ARBA" id="ARBA00005083"/>
    </source>
</evidence>
<evidence type="ECO:0000313" key="8">
    <source>
        <dbReference type="Proteomes" id="UP000076727"/>
    </source>
</evidence>
<dbReference type="EMBL" id="KV429084">
    <property type="protein sequence ID" value="KZT66748.1"/>
    <property type="molecule type" value="Genomic_DNA"/>
</dbReference>
<dbReference type="PANTHER" id="PTHR43762">
    <property type="entry name" value="L-GULONOLACTONE OXIDASE"/>
    <property type="match status" value="1"/>
</dbReference>
<dbReference type="GO" id="GO:0071949">
    <property type="term" value="F:FAD binding"/>
    <property type="evidence" value="ECO:0007669"/>
    <property type="project" value="InterPro"/>
</dbReference>
<dbReference type="AlphaFoldDB" id="A0A165NB20"/>
<evidence type="ECO:0000256" key="2">
    <source>
        <dbReference type="ARBA" id="ARBA00013136"/>
    </source>
</evidence>
<feature type="region of interest" description="Disordered" evidence="5">
    <location>
        <begin position="1"/>
        <end position="30"/>
    </location>
</feature>
<dbReference type="InterPro" id="IPR016166">
    <property type="entry name" value="FAD-bd_PCMH"/>
</dbReference>
<evidence type="ECO:0000256" key="5">
    <source>
        <dbReference type="SAM" id="MobiDB-lite"/>
    </source>
</evidence>
<dbReference type="PIRSF" id="PIRSF000136">
    <property type="entry name" value="LGO_GLO"/>
    <property type="match status" value="1"/>
</dbReference>
<evidence type="ECO:0000313" key="7">
    <source>
        <dbReference type="EMBL" id="KZT66748.1"/>
    </source>
</evidence>
<dbReference type="InterPro" id="IPR006094">
    <property type="entry name" value="Oxid_FAD_bind_N"/>
</dbReference>
<sequence length="566" mass="63561">MASSSSSSPPPPPPLHHNVHDHDVHDRRPRPDTLPLDVLYALLEPITVPATHPRASFVNWGLTYACTPLAVFEPASPYQCELVFELARRERKTVRATGVGHSPSDLACTSGYMLRTEKLNKIIEVRLFSSFLSGSPRPFFAPLRPSRSCHGGEIPVLRSGLPASFDLSLSFPLSIYPPGTATVNAEKRYIVAQGGVTLNAVHAALAAHGLAMTNLGSISDQTLAGMVTTSTHGSGIDFQVLSTHVRSLLLLLPDGARARCSRDAAPDLFMASLCGLGSTGLILEVTLQVEPAFRLRETQESLPFDDVLDRFDDLVHAAEHVRFWWFPAAGVVRVSAANRTDEPKRPVSTWLWHSLLGFHLLQLLLFLGRFLPPLVPLIGRFAAWLVSNKTVAVDDSYRIFNVDCKYPQYTTEWAIPYAHAPSCLREMRDWLEREHADPHGLRPHFPIEIRFTDADDIWLSPSSGGKTCWIGIVQYKPYGCTVPYRKLFERYERIVARYGGRPHWAKAHHFRPDDLRRLYPRFDDFIRVLEDVDPRGMLRNEYVNRHLFGAQGPEFGERVFKLKPQS</sequence>
<dbReference type="Gene3D" id="3.30.43.10">
    <property type="entry name" value="Uridine Diphospho-n-acetylenolpyruvylglucosamine Reductase, domain 2"/>
    <property type="match status" value="1"/>
</dbReference>
<feature type="domain" description="FAD-binding PCMH-type" evidence="6">
    <location>
        <begin position="64"/>
        <end position="292"/>
    </location>
</feature>
<dbReference type="GO" id="GO:0005739">
    <property type="term" value="C:mitochondrion"/>
    <property type="evidence" value="ECO:0007669"/>
    <property type="project" value="TreeGrafter"/>
</dbReference>
<dbReference type="EC" id="1.1.3.37" evidence="2"/>
<dbReference type="Pfam" id="PF04030">
    <property type="entry name" value="ALO"/>
    <property type="match status" value="1"/>
</dbReference>
<dbReference type="Pfam" id="PF01565">
    <property type="entry name" value="FAD_binding_4"/>
    <property type="match status" value="2"/>
</dbReference>
<dbReference type="InterPro" id="IPR016167">
    <property type="entry name" value="FAD-bd_PCMH_sub1"/>
</dbReference>
<dbReference type="InterPro" id="IPR010031">
    <property type="entry name" value="FAD_lactone_oxidase-like"/>
</dbReference>
<dbReference type="Gene3D" id="3.30.70.2520">
    <property type="match status" value="1"/>
</dbReference>
<dbReference type="Gene3D" id="3.30.465.10">
    <property type="match status" value="1"/>
</dbReference>
<dbReference type="InterPro" id="IPR007173">
    <property type="entry name" value="ALO_C"/>
</dbReference>
<protein>
    <recommendedName>
        <fullName evidence="2">D-arabinono-1,4-lactone oxidase</fullName>
        <ecNumber evidence="2">1.1.3.37</ecNumber>
    </recommendedName>
    <alternativeName>
        <fullName evidence="4">L-galactono-gamma-lactone oxidase</fullName>
    </alternativeName>
</protein>
<dbReference type="GO" id="GO:0016020">
    <property type="term" value="C:membrane"/>
    <property type="evidence" value="ECO:0007669"/>
    <property type="project" value="InterPro"/>
</dbReference>
<dbReference type="STRING" id="1314783.A0A165NB20"/>
<proteinExistence type="predicted"/>
<dbReference type="Gene3D" id="1.10.45.10">
    <property type="entry name" value="Vanillyl-alcohol Oxidase, Chain A, domain 4"/>
    <property type="match status" value="1"/>
</dbReference>
<name>A0A165NB20_9APHY</name>
<evidence type="ECO:0000256" key="4">
    <source>
        <dbReference type="ARBA" id="ARBA00033418"/>
    </source>
</evidence>
<dbReference type="Proteomes" id="UP000076727">
    <property type="component" value="Unassembled WGS sequence"/>
</dbReference>
<dbReference type="PANTHER" id="PTHR43762:SF1">
    <property type="entry name" value="D-ARABINONO-1,4-LACTONE OXIDASE"/>
    <property type="match status" value="1"/>
</dbReference>
<dbReference type="UniPathway" id="UPA00771">
    <property type="reaction ID" value="UER00766"/>
</dbReference>
<dbReference type="InterPro" id="IPR016171">
    <property type="entry name" value="Vanillyl_alc_oxidase_C-sub2"/>
</dbReference>
<evidence type="ECO:0000256" key="3">
    <source>
        <dbReference type="ARBA" id="ARBA00023002"/>
    </source>
</evidence>
<dbReference type="SUPFAM" id="SSF56176">
    <property type="entry name" value="FAD-binding/transporter-associated domain-like"/>
    <property type="match status" value="2"/>
</dbReference>
<comment type="pathway">
    <text evidence="1">Cofactor biosynthesis; D-erythroascorbate biosynthesis; dehydro-D-arabinono-1,4-lactone from D-arabinose: step 2/2.</text>
</comment>
<dbReference type="InterPro" id="IPR016169">
    <property type="entry name" value="FAD-bd_PCMH_sub2"/>
</dbReference>
<keyword evidence="3" id="KW-0560">Oxidoreductase</keyword>
<feature type="compositionally biased region" description="Basic and acidic residues" evidence="5">
    <location>
        <begin position="18"/>
        <end position="30"/>
    </location>
</feature>
<dbReference type="OrthoDB" id="610608at2759"/>
<dbReference type="InterPro" id="IPR036318">
    <property type="entry name" value="FAD-bd_PCMH-like_sf"/>
</dbReference>
<organism evidence="7 8">
    <name type="scientific">Daedalea quercina L-15889</name>
    <dbReference type="NCBI Taxonomy" id="1314783"/>
    <lineage>
        <taxon>Eukaryota</taxon>
        <taxon>Fungi</taxon>
        <taxon>Dikarya</taxon>
        <taxon>Basidiomycota</taxon>
        <taxon>Agaricomycotina</taxon>
        <taxon>Agaricomycetes</taxon>
        <taxon>Polyporales</taxon>
        <taxon>Fomitopsis</taxon>
    </lineage>
</organism>
<accession>A0A165NB20</accession>